<evidence type="ECO:0000313" key="3">
    <source>
        <dbReference type="Proteomes" id="UP001500457"/>
    </source>
</evidence>
<reference evidence="3" key="1">
    <citation type="journal article" date="2019" name="Int. J. Syst. Evol. Microbiol.">
        <title>The Global Catalogue of Microorganisms (GCM) 10K type strain sequencing project: providing services to taxonomists for standard genome sequencing and annotation.</title>
        <authorList>
            <consortium name="The Broad Institute Genomics Platform"/>
            <consortium name="The Broad Institute Genome Sequencing Center for Infectious Disease"/>
            <person name="Wu L."/>
            <person name="Ma J."/>
        </authorList>
    </citation>
    <scope>NUCLEOTIDE SEQUENCE [LARGE SCALE GENOMIC DNA]</scope>
    <source>
        <strain evidence="3">JCM 17983</strain>
    </source>
</reference>
<keyword evidence="1" id="KW-0812">Transmembrane</keyword>
<keyword evidence="1" id="KW-0472">Membrane</keyword>
<name>A0ABP9EJ73_9PSEU</name>
<evidence type="ECO:0000256" key="1">
    <source>
        <dbReference type="SAM" id="Phobius"/>
    </source>
</evidence>
<organism evidence="2 3">
    <name type="scientific">Actinomycetospora straminea</name>
    <dbReference type="NCBI Taxonomy" id="663607"/>
    <lineage>
        <taxon>Bacteria</taxon>
        <taxon>Bacillati</taxon>
        <taxon>Actinomycetota</taxon>
        <taxon>Actinomycetes</taxon>
        <taxon>Pseudonocardiales</taxon>
        <taxon>Pseudonocardiaceae</taxon>
        <taxon>Actinomycetospora</taxon>
    </lineage>
</organism>
<comment type="caution">
    <text evidence="2">The sequence shown here is derived from an EMBL/GenBank/DDBJ whole genome shotgun (WGS) entry which is preliminary data.</text>
</comment>
<sequence>MTSTGRRRGAVTRNDVVAGFLVLAAVAAFAMASVPDTTWPLADTRLTAVVVLVLGLTAAVVGGSWRTAASELAVMRPLAALGGLAALAAVITLITGSRVVLAVLVVLTVVLWLLATVHHLTTRREPPAGGDGGRG</sequence>
<dbReference type="EMBL" id="BAABHQ010000009">
    <property type="protein sequence ID" value="GAA4880713.1"/>
    <property type="molecule type" value="Genomic_DNA"/>
</dbReference>
<dbReference type="Proteomes" id="UP001500457">
    <property type="component" value="Unassembled WGS sequence"/>
</dbReference>
<proteinExistence type="predicted"/>
<protein>
    <recommendedName>
        <fullName evidence="4">Low temperature requirement A protein (LtrA)</fullName>
    </recommendedName>
</protein>
<gene>
    <name evidence="2" type="ORF">GCM10023203_34680</name>
</gene>
<accession>A0ABP9EJ73</accession>
<dbReference type="RefSeq" id="WP_345381252.1">
    <property type="nucleotide sequence ID" value="NZ_BAABHQ010000009.1"/>
</dbReference>
<evidence type="ECO:0008006" key="4">
    <source>
        <dbReference type="Google" id="ProtNLM"/>
    </source>
</evidence>
<keyword evidence="3" id="KW-1185">Reference proteome</keyword>
<feature type="transmembrane region" description="Helical" evidence="1">
    <location>
        <begin position="100"/>
        <end position="117"/>
    </location>
</feature>
<feature type="transmembrane region" description="Helical" evidence="1">
    <location>
        <begin position="16"/>
        <end position="34"/>
    </location>
</feature>
<feature type="transmembrane region" description="Helical" evidence="1">
    <location>
        <begin position="46"/>
        <end position="65"/>
    </location>
</feature>
<keyword evidence="1" id="KW-1133">Transmembrane helix</keyword>
<feature type="transmembrane region" description="Helical" evidence="1">
    <location>
        <begin position="77"/>
        <end position="94"/>
    </location>
</feature>
<evidence type="ECO:0000313" key="2">
    <source>
        <dbReference type="EMBL" id="GAA4880713.1"/>
    </source>
</evidence>